<gene>
    <name evidence="1" type="ORF">LSAA_11330</name>
</gene>
<dbReference type="Proteomes" id="UP000675881">
    <property type="component" value="Chromosome 6"/>
</dbReference>
<accession>A0A7R8CY84</accession>
<sequence length="193" mass="22300">MPVPHTEKVKKCHTPFVKECGEGIDGPEVCSTQYENHCETKYKTYELEQDEPDCKMVEELRCQNRNVKKWPVQKCDLVKKNVKKVHPESECKKVPRQVCAPSNCKTKPGEEICNEESITQIQNVPEEDCDLEPEENCRMESSLVPRLVPKQNCVKVPKEVCVNTKKNPKKVTKPIVKQWCYDPNDLTKKVEDL</sequence>
<name>A0A7R8CY84_LEPSM</name>
<dbReference type="EMBL" id="HG994585">
    <property type="protein sequence ID" value="CAF2967859.1"/>
    <property type="molecule type" value="Genomic_DNA"/>
</dbReference>
<protein>
    <submittedName>
        <fullName evidence="1">(salmon louse) hypothetical protein</fullName>
    </submittedName>
</protein>
<reference evidence="1" key="1">
    <citation type="submission" date="2021-02" db="EMBL/GenBank/DDBJ databases">
        <authorList>
            <person name="Bekaert M."/>
        </authorList>
    </citation>
    <scope>NUCLEOTIDE SEQUENCE</scope>
    <source>
        <strain evidence="1">IoA-00</strain>
    </source>
</reference>
<dbReference type="AlphaFoldDB" id="A0A7R8CY84"/>
<organism evidence="1 2">
    <name type="scientific">Lepeophtheirus salmonis</name>
    <name type="common">Salmon louse</name>
    <name type="synonym">Caligus salmonis</name>
    <dbReference type="NCBI Taxonomy" id="72036"/>
    <lineage>
        <taxon>Eukaryota</taxon>
        <taxon>Metazoa</taxon>
        <taxon>Ecdysozoa</taxon>
        <taxon>Arthropoda</taxon>
        <taxon>Crustacea</taxon>
        <taxon>Multicrustacea</taxon>
        <taxon>Hexanauplia</taxon>
        <taxon>Copepoda</taxon>
        <taxon>Siphonostomatoida</taxon>
        <taxon>Caligidae</taxon>
        <taxon>Lepeophtheirus</taxon>
    </lineage>
</organism>
<keyword evidence="2" id="KW-1185">Reference proteome</keyword>
<proteinExistence type="predicted"/>
<evidence type="ECO:0000313" key="1">
    <source>
        <dbReference type="EMBL" id="CAF2967859.1"/>
    </source>
</evidence>
<evidence type="ECO:0000313" key="2">
    <source>
        <dbReference type="Proteomes" id="UP000675881"/>
    </source>
</evidence>